<keyword evidence="13" id="KW-1185">Reference proteome</keyword>
<dbReference type="InterPro" id="IPR018957">
    <property type="entry name" value="Znf_C3HC4_RING-type"/>
</dbReference>
<evidence type="ECO:0000256" key="4">
    <source>
        <dbReference type="ARBA" id="ARBA00022679"/>
    </source>
</evidence>
<dbReference type="EMBL" id="CAJJDO010000051">
    <property type="protein sequence ID" value="CAD8169727.1"/>
    <property type="molecule type" value="Genomic_DNA"/>
</dbReference>
<dbReference type="Pfam" id="PF00097">
    <property type="entry name" value="zf-C3HC4"/>
    <property type="match status" value="1"/>
</dbReference>
<keyword evidence="6" id="KW-0677">Repeat</keyword>
<sequence>MSNDFQDDQMDQEDYQMDDYDQDSSFIYSLQILKRSSSTNQEILELKDVLNYIDQLITNIGELLNLDADNTYEILMFYNWNKDRIESEYHEKILEQLQKQGVVNNHSAICQIDKIMTCPLCLEDAKLVKLGCGHQFCMSCIQQTIAQRFTKEQFLIIPCLQYGCKYRLPISLVKKLSKPDDFQKIVCRKFIETNKTLAYCQGVNCKKILKPKDSSLTTVTCPCGTQFCFRCKNELHIPVPCDMAKTWVSEITKNEANIKWIVLNTKICPFCKRPVERSDGCNYLMCKPPGGCGQAFCYVCSNPWEPDHKDHFKCSKYVPPANNLEKEKEILARYNFYYERFLNSNSAVEQTQNRLKQLKEKHYQEIQEIYEVTSLQAGFLEEALNELVKSRQILKWTYCLGFFISQTNPNSSKLFDNYQKEFEHSCEQLGILCMHLFNELEKMQNQYTRQQTTLEQRQGDFQEKREKIQKLQNKCQLLRENLLKDSQNGEIMN</sequence>
<evidence type="ECO:0000256" key="3">
    <source>
        <dbReference type="ARBA" id="ARBA00012251"/>
    </source>
</evidence>
<keyword evidence="4" id="KW-0808">Transferase</keyword>
<dbReference type="SMART" id="SM00647">
    <property type="entry name" value="IBR"/>
    <property type="match status" value="2"/>
</dbReference>
<protein>
    <recommendedName>
        <fullName evidence="3">RBR-type E3 ubiquitin transferase</fullName>
        <ecNumber evidence="3">2.3.2.31</ecNumber>
    </recommendedName>
</protein>
<accession>A0A8S1UZM6</accession>
<evidence type="ECO:0000259" key="11">
    <source>
        <dbReference type="PROSITE" id="PS51873"/>
    </source>
</evidence>
<evidence type="ECO:0000256" key="7">
    <source>
        <dbReference type="ARBA" id="ARBA00022771"/>
    </source>
</evidence>
<dbReference type="GO" id="GO:0008270">
    <property type="term" value="F:zinc ion binding"/>
    <property type="evidence" value="ECO:0007669"/>
    <property type="project" value="UniProtKB-KW"/>
</dbReference>
<evidence type="ECO:0000256" key="10">
    <source>
        <dbReference type="SAM" id="Coils"/>
    </source>
</evidence>
<dbReference type="PANTHER" id="PTHR11685">
    <property type="entry name" value="RBR FAMILY RING FINGER AND IBR DOMAIN-CONTAINING"/>
    <property type="match status" value="1"/>
</dbReference>
<dbReference type="Proteomes" id="UP000689195">
    <property type="component" value="Unassembled WGS sequence"/>
</dbReference>
<evidence type="ECO:0000256" key="1">
    <source>
        <dbReference type="ARBA" id="ARBA00001798"/>
    </source>
</evidence>
<comment type="caution">
    <text evidence="12">The sequence shown here is derived from an EMBL/GenBank/DDBJ whole genome shotgun (WGS) entry which is preliminary data.</text>
</comment>
<dbReference type="Pfam" id="PF01485">
    <property type="entry name" value="IBR"/>
    <property type="match status" value="1"/>
</dbReference>
<dbReference type="InterPro" id="IPR017907">
    <property type="entry name" value="Znf_RING_CS"/>
</dbReference>
<dbReference type="Pfam" id="PF22605">
    <property type="entry name" value="IBR_2"/>
    <property type="match status" value="1"/>
</dbReference>
<evidence type="ECO:0000313" key="13">
    <source>
        <dbReference type="Proteomes" id="UP000689195"/>
    </source>
</evidence>
<keyword evidence="8" id="KW-0833">Ubl conjugation pathway</keyword>
<comment type="pathway">
    <text evidence="2">Protein modification; protein ubiquitination.</text>
</comment>
<comment type="catalytic activity">
    <reaction evidence="1">
        <text>[E2 ubiquitin-conjugating enzyme]-S-ubiquitinyl-L-cysteine + [acceptor protein]-L-lysine = [E2 ubiquitin-conjugating enzyme]-L-cysteine + [acceptor protein]-N(6)-ubiquitinyl-L-lysine.</text>
        <dbReference type="EC" id="2.3.2.31"/>
    </reaction>
</comment>
<name>A0A8S1UZM6_9CILI</name>
<evidence type="ECO:0000256" key="9">
    <source>
        <dbReference type="ARBA" id="ARBA00022833"/>
    </source>
</evidence>
<evidence type="ECO:0000256" key="5">
    <source>
        <dbReference type="ARBA" id="ARBA00022723"/>
    </source>
</evidence>
<proteinExistence type="predicted"/>
<evidence type="ECO:0000256" key="6">
    <source>
        <dbReference type="ARBA" id="ARBA00022737"/>
    </source>
</evidence>
<organism evidence="12 13">
    <name type="scientific">Paramecium pentaurelia</name>
    <dbReference type="NCBI Taxonomy" id="43138"/>
    <lineage>
        <taxon>Eukaryota</taxon>
        <taxon>Sar</taxon>
        <taxon>Alveolata</taxon>
        <taxon>Ciliophora</taxon>
        <taxon>Intramacronucleata</taxon>
        <taxon>Oligohymenophorea</taxon>
        <taxon>Peniculida</taxon>
        <taxon>Parameciidae</taxon>
        <taxon>Paramecium</taxon>
    </lineage>
</organism>
<reference evidence="12" key="1">
    <citation type="submission" date="2021-01" db="EMBL/GenBank/DDBJ databases">
        <authorList>
            <consortium name="Genoscope - CEA"/>
            <person name="William W."/>
        </authorList>
    </citation>
    <scope>NUCLEOTIDE SEQUENCE</scope>
</reference>
<keyword evidence="10" id="KW-0175">Coiled coil</keyword>
<dbReference type="AlphaFoldDB" id="A0A8S1UZM6"/>
<dbReference type="InterPro" id="IPR044066">
    <property type="entry name" value="TRIAD_supradom"/>
</dbReference>
<evidence type="ECO:0000256" key="2">
    <source>
        <dbReference type="ARBA" id="ARBA00004906"/>
    </source>
</evidence>
<keyword evidence="5" id="KW-0479">Metal-binding</keyword>
<feature type="domain" description="RING-type" evidence="11">
    <location>
        <begin position="114"/>
        <end position="318"/>
    </location>
</feature>
<evidence type="ECO:0000256" key="8">
    <source>
        <dbReference type="ARBA" id="ARBA00022786"/>
    </source>
</evidence>
<keyword evidence="7" id="KW-0863">Zinc-finger</keyword>
<keyword evidence="9" id="KW-0862">Zinc</keyword>
<dbReference type="EC" id="2.3.2.31" evidence="3"/>
<gene>
    <name evidence="12" type="ORF">PPENT_87.1.T0510218</name>
</gene>
<evidence type="ECO:0000313" key="12">
    <source>
        <dbReference type="EMBL" id="CAD8169727.1"/>
    </source>
</evidence>
<feature type="coiled-coil region" evidence="10">
    <location>
        <begin position="437"/>
        <end position="488"/>
    </location>
</feature>
<dbReference type="InterPro" id="IPR002867">
    <property type="entry name" value="IBR_dom"/>
</dbReference>
<dbReference type="InterPro" id="IPR054694">
    <property type="entry name" value="Parkin-like_IBR"/>
</dbReference>
<dbReference type="PROSITE" id="PS00518">
    <property type="entry name" value="ZF_RING_1"/>
    <property type="match status" value="1"/>
</dbReference>
<dbReference type="GO" id="GO:0016567">
    <property type="term" value="P:protein ubiquitination"/>
    <property type="evidence" value="ECO:0007669"/>
    <property type="project" value="InterPro"/>
</dbReference>
<feature type="coiled-coil region" evidence="10">
    <location>
        <begin position="341"/>
        <end position="368"/>
    </location>
</feature>
<dbReference type="PROSITE" id="PS51873">
    <property type="entry name" value="TRIAD"/>
    <property type="match status" value="1"/>
</dbReference>
<dbReference type="InterPro" id="IPR031127">
    <property type="entry name" value="E3_UB_ligase_RBR"/>
</dbReference>
<dbReference type="GO" id="GO:0061630">
    <property type="term" value="F:ubiquitin protein ligase activity"/>
    <property type="evidence" value="ECO:0007669"/>
    <property type="project" value="UniProtKB-EC"/>
</dbReference>
<dbReference type="OrthoDB" id="286011at2759"/>